<gene>
    <name evidence="2" type="ORF">PECUL_23A005054</name>
</gene>
<evidence type="ECO:0000313" key="3">
    <source>
        <dbReference type="Proteomes" id="UP001295444"/>
    </source>
</evidence>
<sequence>MEAEKRFRCGKTIDASVQKQILLEKQHWREILERLLATVQFLASYNRPFRGHRDTLEVEKSGNVIDRIKHSAMFEPVLREHLQRIEDKRIHNHYLGKNIQNELIALVAKHVKQTIIQKILQAKYYSIILDCTTDISHIELMTVILRHVDEVSGNIEEHFIGFITVEKTTAEELTKTILFEIDELGLDIKNCRGQGYDNGANMQGEKSGEKVNITLKPLSETRWECRAESVKAVRYQLQEIAECLEEVTQKSNDPNSLQGEMLSSEFVLSLVVWYEILVKINLVSKVSKKSNMQLDTALKHLEEFMCCLEDYRQNGYNSAIVAANEIAQEMNLVREFRQCRIRRTKRMFDYEDPDEVLVNPADRF</sequence>
<proteinExistence type="predicted"/>
<dbReference type="InterPro" id="IPR012337">
    <property type="entry name" value="RNaseH-like_sf"/>
</dbReference>
<evidence type="ECO:0000313" key="2">
    <source>
        <dbReference type="EMBL" id="CAH2226224.1"/>
    </source>
</evidence>
<dbReference type="EMBL" id="OW240912">
    <property type="protein sequence ID" value="CAH2226224.1"/>
    <property type="molecule type" value="Genomic_DNA"/>
</dbReference>
<dbReference type="Proteomes" id="UP001295444">
    <property type="component" value="Chromosome 01"/>
</dbReference>
<reference evidence="2" key="1">
    <citation type="submission" date="2022-03" db="EMBL/GenBank/DDBJ databases">
        <authorList>
            <person name="Alioto T."/>
            <person name="Alioto T."/>
            <person name="Gomez Garrido J."/>
        </authorList>
    </citation>
    <scope>NUCLEOTIDE SEQUENCE</scope>
</reference>
<organism evidence="2 3">
    <name type="scientific">Pelobates cultripes</name>
    <name type="common">Western spadefoot toad</name>
    <dbReference type="NCBI Taxonomy" id="61616"/>
    <lineage>
        <taxon>Eukaryota</taxon>
        <taxon>Metazoa</taxon>
        <taxon>Chordata</taxon>
        <taxon>Craniata</taxon>
        <taxon>Vertebrata</taxon>
        <taxon>Euteleostomi</taxon>
        <taxon>Amphibia</taxon>
        <taxon>Batrachia</taxon>
        <taxon>Anura</taxon>
        <taxon>Pelobatoidea</taxon>
        <taxon>Pelobatidae</taxon>
        <taxon>Pelobates</taxon>
    </lineage>
</organism>
<dbReference type="InterPro" id="IPR025398">
    <property type="entry name" value="DUF4371"/>
</dbReference>
<dbReference type="PANTHER" id="PTHR45749:SF35">
    <property type="entry name" value="AC-LIKE TRANSPOSASE-RELATED"/>
    <property type="match status" value="1"/>
</dbReference>
<name>A0AAD1VN57_PELCU</name>
<evidence type="ECO:0000259" key="1">
    <source>
        <dbReference type="Pfam" id="PF14291"/>
    </source>
</evidence>
<keyword evidence="3" id="KW-1185">Reference proteome</keyword>
<dbReference type="AlphaFoldDB" id="A0AAD1VN57"/>
<accession>A0AAD1VN57</accession>
<dbReference type="PANTHER" id="PTHR45749">
    <property type="match status" value="1"/>
</dbReference>
<protein>
    <submittedName>
        <fullName evidence="2">Zinc finger MYM-type 1-like</fullName>
    </submittedName>
</protein>
<dbReference type="Pfam" id="PF14291">
    <property type="entry name" value="DUF4371"/>
    <property type="match status" value="1"/>
</dbReference>
<feature type="domain" description="DUF4371" evidence="1">
    <location>
        <begin position="4"/>
        <end position="208"/>
    </location>
</feature>
<dbReference type="SUPFAM" id="SSF53098">
    <property type="entry name" value="Ribonuclease H-like"/>
    <property type="match status" value="1"/>
</dbReference>